<keyword evidence="7 10" id="KW-0275">Fatty acid biosynthesis</keyword>
<keyword evidence="10" id="KW-0963">Cytoplasm</keyword>
<evidence type="ECO:0000256" key="1">
    <source>
        <dbReference type="ARBA" id="ARBA00022516"/>
    </source>
</evidence>
<dbReference type="SUPFAM" id="SSF56214">
    <property type="entry name" value="4'-phosphopantetheinyl transferase"/>
    <property type="match status" value="1"/>
</dbReference>
<evidence type="ECO:0000256" key="8">
    <source>
        <dbReference type="ARBA" id="ARBA00050875"/>
    </source>
</evidence>
<dbReference type="EC" id="2.7.8.7" evidence="10"/>
<evidence type="ECO:0000313" key="13">
    <source>
        <dbReference type="Proteomes" id="UP000218765"/>
    </source>
</evidence>
<dbReference type="AlphaFoldDB" id="A0A1Z4VPR3"/>
<sequence>MALIYGIGTDIVSIARMEQALTRFGRRFAERILSAAELQEFDACARPAALLAKRFAVKEAVAKAFGTGFRDGLRLQDIQVGHDSRGRPELHYRGAAQALARTNAVTASHVSIADERDYAIAYVILLADGK</sequence>
<comment type="catalytic activity">
    <reaction evidence="8 10">
        <text>apo-[ACP] + CoA = holo-[ACP] + adenosine 3',5'-bisphosphate + H(+)</text>
        <dbReference type="Rhea" id="RHEA:12068"/>
        <dbReference type="Rhea" id="RHEA-COMP:9685"/>
        <dbReference type="Rhea" id="RHEA-COMP:9690"/>
        <dbReference type="ChEBI" id="CHEBI:15378"/>
        <dbReference type="ChEBI" id="CHEBI:29999"/>
        <dbReference type="ChEBI" id="CHEBI:57287"/>
        <dbReference type="ChEBI" id="CHEBI:58343"/>
        <dbReference type="ChEBI" id="CHEBI:64479"/>
        <dbReference type="EC" id="2.7.8.7"/>
    </reaction>
</comment>
<proteinExistence type="inferred from homology"/>
<dbReference type="InterPro" id="IPR004568">
    <property type="entry name" value="Ppantetheine-prot_Trfase_dom"/>
</dbReference>
<accession>A0A1Z4VPR3</accession>
<evidence type="ECO:0000256" key="3">
    <source>
        <dbReference type="ARBA" id="ARBA00022723"/>
    </source>
</evidence>
<evidence type="ECO:0000259" key="11">
    <source>
        <dbReference type="Pfam" id="PF01648"/>
    </source>
</evidence>
<dbReference type="HAMAP" id="MF_00101">
    <property type="entry name" value="AcpS"/>
    <property type="match status" value="1"/>
</dbReference>
<keyword evidence="3 10" id="KW-0479">Metal-binding</keyword>
<keyword evidence="2 10" id="KW-0808">Transferase</keyword>
<dbReference type="NCBIfam" id="TIGR00556">
    <property type="entry name" value="pantethn_trn"/>
    <property type="match status" value="1"/>
</dbReference>
<evidence type="ECO:0000256" key="9">
    <source>
        <dbReference type="ARBA" id="ARBA00054726"/>
    </source>
</evidence>
<dbReference type="GO" id="GO:0006633">
    <property type="term" value="P:fatty acid biosynthetic process"/>
    <property type="evidence" value="ECO:0007669"/>
    <property type="project" value="UniProtKB-UniRule"/>
</dbReference>
<dbReference type="GO" id="GO:0005737">
    <property type="term" value="C:cytoplasm"/>
    <property type="evidence" value="ECO:0007669"/>
    <property type="project" value="UniProtKB-SubCell"/>
</dbReference>
<feature type="binding site" evidence="10">
    <location>
        <position position="10"/>
    </location>
    <ligand>
        <name>Mg(2+)</name>
        <dbReference type="ChEBI" id="CHEBI:18420"/>
    </ligand>
</feature>
<gene>
    <name evidence="10" type="primary">acpS</name>
    <name evidence="12" type="ORF">FOKN1_1073</name>
</gene>
<keyword evidence="4 10" id="KW-0276">Fatty acid metabolism</keyword>
<evidence type="ECO:0000256" key="7">
    <source>
        <dbReference type="ARBA" id="ARBA00023160"/>
    </source>
</evidence>
<dbReference type="GO" id="GO:0008897">
    <property type="term" value="F:holo-[acyl-carrier-protein] synthase activity"/>
    <property type="evidence" value="ECO:0007669"/>
    <property type="project" value="UniProtKB-UniRule"/>
</dbReference>
<protein>
    <recommendedName>
        <fullName evidence="10">Holo-[acyl-carrier-protein] synthase</fullName>
        <shortName evidence="10">Holo-ACP synthase</shortName>
        <ecNumber evidence="10">2.7.8.7</ecNumber>
    </recommendedName>
    <alternativeName>
        <fullName evidence="10">4'-phosphopantetheinyl transferase AcpS</fullName>
    </alternativeName>
</protein>
<evidence type="ECO:0000313" key="12">
    <source>
        <dbReference type="EMBL" id="BAZ93473.1"/>
    </source>
</evidence>
<evidence type="ECO:0000256" key="4">
    <source>
        <dbReference type="ARBA" id="ARBA00022832"/>
    </source>
</evidence>
<keyword evidence="6 10" id="KW-0443">Lipid metabolism</keyword>
<dbReference type="Gene3D" id="3.90.470.20">
    <property type="entry name" value="4'-phosphopantetheinyl transferase domain"/>
    <property type="match status" value="1"/>
</dbReference>
<feature type="binding site" evidence="10">
    <location>
        <position position="59"/>
    </location>
    <ligand>
        <name>Mg(2+)</name>
        <dbReference type="ChEBI" id="CHEBI:18420"/>
    </ligand>
</feature>
<dbReference type="Proteomes" id="UP000218765">
    <property type="component" value="Chromosome"/>
</dbReference>
<name>A0A1Z4VPR3_9GAMM</name>
<feature type="domain" description="4'-phosphopantetheinyl transferase" evidence="11">
    <location>
        <begin position="6"/>
        <end position="123"/>
    </location>
</feature>
<evidence type="ECO:0000256" key="5">
    <source>
        <dbReference type="ARBA" id="ARBA00022842"/>
    </source>
</evidence>
<dbReference type="GO" id="GO:0000287">
    <property type="term" value="F:magnesium ion binding"/>
    <property type="evidence" value="ECO:0007669"/>
    <property type="project" value="UniProtKB-UniRule"/>
</dbReference>
<keyword evidence="1 10" id="KW-0444">Lipid biosynthesis</keyword>
<organism evidence="12 13">
    <name type="scientific">Thiohalobacter thiocyanaticus</name>
    <dbReference type="NCBI Taxonomy" id="585455"/>
    <lineage>
        <taxon>Bacteria</taxon>
        <taxon>Pseudomonadati</taxon>
        <taxon>Pseudomonadota</taxon>
        <taxon>Gammaproteobacteria</taxon>
        <taxon>Thiohalobacterales</taxon>
        <taxon>Thiohalobacteraceae</taxon>
        <taxon>Thiohalobacter</taxon>
    </lineage>
</organism>
<dbReference type="KEGG" id="ttc:FOKN1_1073"/>
<comment type="similarity">
    <text evidence="10">Belongs to the P-Pant transferase superfamily. AcpS family.</text>
</comment>
<keyword evidence="13" id="KW-1185">Reference proteome</keyword>
<dbReference type="InterPro" id="IPR002582">
    <property type="entry name" value="ACPS"/>
</dbReference>
<dbReference type="FunFam" id="3.90.470.20:FF:000001">
    <property type="entry name" value="Holo-[acyl-carrier-protein] synthase"/>
    <property type="match status" value="1"/>
</dbReference>
<comment type="cofactor">
    <cofactor evidence="10">
        <name>Mg(2+)</name>
        <dbReference type="ChEBI" id="CHEBI:18420"/>
    </cofactor>
</comment>
<dbReference type="RefSeq" id="WP_197703003.1">
    <property type="nucleotide sequence ID" value="NZ_AP018052.1"/>
</dbReference>
<evidence type="ECO:0000256" key="10">
    <source>
        <dbReference type="HAMAP-Rule" id="MF_00101"/>
    </source>
</evidence>
<comment type="subcellular location">
    <subcellularLocation>
        <location evidence="10">Cytoplasm</location>
    </subcellularLocation>
</comment>
<dbReference type="InterPro" id="IPR008278">
    <property type="entry name" value="4-PPantetheinyl_Trfase_dom"/>
</dbReference>
<dbReference type="NCBIfam" id="TIGR00516">
    <property type="entry name" value="acpS"/>
    <property type="match status" value="1"/>
</dbReference>
<evidence type="ECO:0000256" key="2">
    <source>
        <dbReference type="ARBA" id="ARBA00022679"/>
    </source>
</evidence>
<dbReference type="InterPro" id="IPR037143">
    <property type="entry name" value="4-PPantetheinyl_Trfase_dom_sf"/>
</dbReference>
<dbReference type="Pfam" id="PF01648">
    <property type="entry name" value="ACPS"/>
    <property type="match status" value="1"/>
</dbReference>
<dbReference type="EMBL" id="AP018052">
    <property type="protein sequence ID" value="BAZ93473.1"/>
    <property type="molecule type" value="Genomic_DNA"/>
</dbReference>
<reference evidence="12 13" key="1">
    <citation type="submission" date="2017-05" db="EMBL/GenBank/DDBJ databases">
        <title>Thiocyanate degradation by Thiohalobacter thiocyanaticus FOKN1.</title>
        <authorList>
            <person name="Oshiki M."/>
            <person name="Fukushima T."/>
            <person name="Kawano S."/>
            <person name="Nakagawa J."/>
        </authorList>
    </citation>
    <scope>NUCLEOTIDE SEQUENCE [LARGE SCALE GENOMIC DNA]</scope>
    <source>
        <strain evidence="12 13">FOKN1</strain>
    </source>
</reference>
<evidence type="ECO:0000256" key="6">
    <source>
        <dbReference type="ARBA" id="ARBA00023098"/>
    </source>
</evidence>
<keyword evidence="5 10" id="KW-0460">Magnesium</keyword>
<comment type="function">
    <text evidence="9">Transfers the 4'-phosphopantetheine moiety from coenzyme A to the 'Ser-36' of acyl-carrier-protein.</text>
</comment>
<comment type="function">
    <text evidence="10">Transfers the 4'-phosphopantetheine moiety from coenzyme A to a Ser of acyl-carrier-protein.</text>
</comment>